<dbReference type="InParanoid" id="A0A061EKL5"/>
<keyword evidence="2" id="KW-1185">Reference proteome</keyword>
<dbReference type="AlphaFoldDB" id="A0A061EKL5"/>
<protein>
    <submittedName>
        <fullName evidence="1">Uncharacterized protein</fullName>
    </submittedName>
</protein>
<evidence type="ECO:0000313" key="2">
    <source>
        <dbReference type="Proteomes" id="UP000026915"/>
    </source>
</evidence>
<dbReference type="Proteomes" id="UP000026915">
    <property type="component" value="Chromosome 4"/>
</dbReference>
<dbReference type="Gramene" id="EOY05406">
    <property type="protein sequence ID" value="EOY05406"/>
    <property type="gene ID" value="TCM_020413"/>
</dbReference>
<dbReference type="HOGENOM" id="CLU_2836386_0_0_1"/>
<proteinExistence type="predicted"/>
<evidence type="ECO:0000313" key="1">
    <source>
        <dbReference type="EMBL" id="EOY05406.1"/>
    </source>
</evidence>
<organism evidence="1 2">
    <name type="scientific">Theobroma cacao</name>
    <name type="common">Cacao</name>
    <name type="synonym">Cocoa</name>
    <dbReference type="NCBI Taxonomy" id="3641"/>
    <lineage>
        <taxon>Eukaryota</taxon>
        <taxon>Viridiplantae</taxon>
        <taxon>Streptophyta</taxon>
        <taxon>Embryophyta</taxon>
        <taxon>Tracheophyta</taxon>
        <taxon>Spermatophyta</taxon>
        <taxon>Magnoliopsida</taxon>
        <taxon>eudicotyledons</taxon>
        <taxon>Gunneridae</taxon>
        <taxon>Pentapetalae</taxon>
        <taxon>rosids</taxon>
        <taxon>malvids</taxon>
        <taxon>Malvales</taxon>
        <taxon>Malvaceae</taxon>
        <taxon>Byttnerioideae</taxon>
        <taxon>Theobroma</taxon>
    </lineage>
</organism>
<reference evidence="1 2" key="1">
    <citation type="journal article" date="2013" name="Genome Biol.">
        <title>The genome sequence of the most widely cultivated cacao type and its use to identify candidate genes regulating pod color.</title>
        <authorList>
            <person name="Motamayor J.C."/>
            <person name="Mockaitis K."/>
            <person name="Schmutz J."/>
            <person name="Haiminen N."/>
            <person name="Iii D.L."/>
            <person name="Cornejo O."/>
            <person name="Findley S.D."/>
            <person name="Zheng P."/>
            <person name="Utro F."/>
            <person name="Royaert S."/>
            <person name="Saski C."/>
            <person name="Jenkins J."/>
            <person name="Podicheti R."/>
            <person name="Zhao M."/>
            <person name="Scheffler B.E."/>
            <person name="Stack J.C."/>
            <person name="Feltus F.A."/>
            <person name="Mustiga G.M."/>
            <person name="Amores F."/>
            <person name="Phillips W."/>
            <person name="Marelli J.P."/>
            <person name="May G.D."/>
            <person name="Shapiro H."/>
            <person name="Ma J."/>
            <person name="Bustamante C.D."/>
            <person name="Schnell R.J."/>
            <person name="Main D."/>
            <person name="Gilbert D."/>
            <person name="Parida L."/>
            <person name="Kuhn D.N."/>
        </authorList>
    </citation>
    <scope>NUCLEOTIDE SEQUENCE [LARGE SCALE GENOMIC DNA]</scope>
    <source>
        <strain evidence="2">cv. Matina 1-6</strain>
    </source>
</reference>
<dbReference type="EMBL" id="CM001882">
    <property type="protein sequence ID" value="EOY05406.1"/>
    <property type="molecule type" value="Genomic_DNA"/>
</dbReference>
<gene>
    <name evidence="1" type="ORF">TCM_020413</name>
</gene>
<name>A0A061EKL5_THECC</name>
<sequence>MPFLSTWERLLPKLQIGVFCEAWWVEDTGLGASKQINYFGLLSNPKQGKILSLIVYMEISTGPILS</sequence>
<accession>A0A061EKL5</accession>